<feature type="transmembrane region" description="Helical" evidence="6">
    <location>
        <begin position="154"/>
        <end position="171"/>
    </location>
</feature>
<keyword evidence="4 6" id="KW-1133">Transmembrane helix</keyword>
<dbReference type="RefSeq" id="WP_160380888.1">
    <property type="nucleotide sequence ID" value="NZ_WNXQ01000001.1"/>
</dbReference>
<comment type="caution">
    <text evidence="8">The sequence shown here is derived from an EMBL/GenBank/DDBJ whole genome shotgun (WGS) entry which is preliminary data.</text>
</comment>
<keyword evidence="9" id="KW-1185">Reference proteome</keyword>
<dbReference type="Pfam" id="PF00892">
    <property type="entry name" value="EamA"/>
    <property type="match status" value="2"/>
</dbReference>
<dbReference type="EMBL" id="WNXQ01000001">
    <property type="protein sequence ID" value="MWB76754.1"/>
    <property type="molecule type" value="Genomic_DNA"/>
</dbReference>
<dbReference type="InterPro" id="IPR050638">
    <property type="entry name" value="AA-Vitamin_Transporters"/>
</dbReference>
<feature type="transmembrane region" description="Helical" evidence="6">
    <location>
        <begin position="216"/>
        <end position="237"/>
    </location>
</feature>
<proteinExistence type="inferred from homology"/>
<evidence type="ECO:0000256" key="5">
    <source>
        <dbReference type="ARBA" id="ARBA00023136"/>
    </source>
</evidence>
<dbReference type="PANTHER" id="PTHR32322">
    <property type="entry name" value="INNER MEMBRANE TRANSPORTER"/>
    <property type="match status" value="1"/>
</dbReference>
<comment type="similarity">
    <text evidence="2">Belongs to the EamA transporter family.</text>
</comment>
<evidence type="ECO:0000256" key="3">
    <source>
        <dbReference type="ARBA" id="ARBA00022692"/>
    </source>
</evidence>
<feature type="transmembrane region" description="Helical" evidence="6">
    <location>
        <begin position="275"/>
        <end position="292"/>
    </location>
</feature>
<evidence type="ECO:0000313" key="9">
    <source>
        <dbReference type="Proteomes" id="UP000443843"/>
    </source>
</evidence>
<feature type="domain" description="EamA" evidence="7">
    <location>
        <begin position="157"/>
        <end position="291"/>
    </location>
</feature>
<gene>
    <name evidence="8" type="ORF">GLS40_01810</name>
</gene>
<evidence type="ECO:0000256" key="1">
    <source>
        <dbReference type="ARBA" id="ARBA00004141"/>
    </source>
</evidence>
<dbReference type="Proteomes" id="UP000443843">
    <property type="component" value="Unassembled WGS sequence"/>
</dbReference>
<reference evidence="8 9" key="1">
    <citation type="submission" date="2019-11" db="EMBL/GenBank/DDBJ databases">
        <title>Pseudooceanicola pacifica sp. nov., isolated from deep-sea sediment of the Pacific Ocean.</title>
        <authorList>
            <person name="Lyu L."/>
        </authorList>
    </citation>
    <scope>NUCLEOTIDE SEQUENCE [LARGE SCALE GENOMIC DNA]</scope>
    <source>
        <strain evidence="8 9">216_PA32_1</strain>
    </source>
</reference>
<evidence type="ECO:0000256" key="4">
    <source>
        <dbReference type="ARBA" id="ARBA00022989"/>
    </source>
</evidence>
<feature type="transmembrane region" description="Helical" evidence="6">
    <location>
        <begin position="72"/>
        <end position="92"/>
    </location>
</feature>
<feature type="transmembrane region" description="Helical" evidence="6">
    <location>
        <begin position="243"/>
        <end position="263"/>
    </location>
</feature>
<dbReference type="SUPFAM" id="SSF103481">
    <property type="entry name" value="Multidrug resistance efflux transporter EmrE"/>
    <property type="match status" value="2"/>
</dbReference>
<organism evidence="8 9">
    <name type="scientific">Pseudooceanicola pacificus</name>
    <dbReference type="NCBI Taxonomy" id="2676438"/>
    <lineage>
        <taxon>Bacteria</taxon>
        <taxon>Pseudomonadati</taxon>
        <taxon>Pseudomonadota</taxon>
        <taxon>Alphaproteobacteria</taxon>
        <taxon>Rhodobacterales</taxon>
        <taxon>Paracoccaceae</taxon>
        <taxon>Pseudooceanicola</taxon>
    </lineage>
</organism>
<feature type="transmembrane region" description="Helical" evidence="6">
    <location>
        <begin position="104"/>
        <end position="122"/>
    </location>
</feature>
<comment type="subcellular location">
    <subcellularLocation>
        <location evidence="1">Membrane</location>
        <topology evidence="1">Multi-pass membrane protein</topology>
    </subcellularLocation>
</comment>
<keyword evidence="5 6" id="KW-0472">Membrane</keyword>
<evidence type="ECO:0000256" key="6">
    <source>
        <dbReference type="SAM" id="Phobius"/>
    </source>
</evidence>
<feature type="transmembrane region" description="Helical" evidence="6">
    <location>
        <begin position="128"/>
        <end position="145"/>
    </location>
</feature>
<accession>A0A844W241</accession>
<evidence type="ECO:0000256" key="2">
    <source>
        <dbReference type="ARBA" id="ARBA00007362"/>
    </source>
</evidence>
<dbReference type="InterPro" id="IPR037185">
    <property type="entry name" value="EmrE-like"/>
</dbReference>
<feature type="transmembrane region" description="Helical" evidence="6">
    <location>
        <begin position="40"/>
        <end position="60"/>
    </location>
</feature>
<dbReference type="PANTHER" id="PTHR32322:SF2">
    <property type="entry name" value="EAMA DOMAIN-CONTAINING PROTEIN"/>
    <property type="match status" value="1"/>
</dbReference>
<feature type="transmembrane region" description="Helical" evidence="6">
    <location>
        <begin position="12"/>
        <end position="33"/>
    </location>
</feature>
<dbReference type="AlphaFoldDB" id="A0A844W241"/>
<evidence type="ECO:0000259" key="7">
    <source>
        <dbReference type="Pfam" id="PF00892"/>
    </source>
</evidence>
<dbReference type="InterPro" id="IPR000620">
    <property type="entry name" value="EamA_dom"/>
</dbReference>
<feature type="transmembrane region" description="Helical" evidence="6">
    <location>
        <begin position="183"/>
        <end position="204"/>
    </location>
</feature>
<dbReference type="GO" id="GO:0016020">
    <property type="term" value="C:membrane"/>
    <property type="evidence" value="ECO:0007669"/>
    <property type="project" value="UniProtKB-SubCell"/>
</dbReference>
<sequence>MPGRWDEMALSLLIVALIAAFFFALGIVLTPFGLRAAPPLVGASISVPSSAVFFLLLAPFTLDLGNADGGAILLFALAGVIYPAMVTLLNFAGNLRLGANLAGALGNLTPLFAVGFAVLLLGDIPHPSQLIGVLAVCAGLVIMALDRVRSHPGGALWILLLPLAAALFRGLAQPVVKLGLADWPNAFAASTVSYVVSASMLLLVRRTMVRAPVPRTRGMLWFCVIGISNGLALLFLYTALTMGPVTTVAPVVATYPLMIVVLNRAIHGDRTLSRAAFAGIAISVIGVVLVLTA</sequence>
<keyword evidence="3 6" id="KW-0812">Transmembrane</keyword>
<protein>
    <submittedName>
        <fullName evidence="8">EamA family transporter</fullName>
    </submittedName>
</protein>
<name>A0A844W241_9RHOB</name>
<feature type="domain" description="EamA" evidence="7">
    <location>
        <begin position="13"/>
        <end position="144"/>
    </location>
</feature>
<evidence type="ECO:0000313" key="8">
    <source>
        <dbReference type="EMBL" id="MWB76754.1"/>
    </source>
</evidence>